<dbReference type="Proteomes" id="UP001233999">
    <property type="component" value="Unassembled WGS sequence"/>
</dbReference>
<evidence type="ECO:0000256" key="3">
    <source>
        <dbReference type="ARBA" id="ARBA00022989"/>
    </source>
</evidence>
<dbReference type="AlphaFoldDB" id="A0AAD7ZMC9"/>
<accession>A0AAD7ZMC9</accession>
<evidence type="ECO:0000256" key="5">
    <source>
        <dbReference type="SAM" id="Phobius"/>
    </source>
</evidence>
<keyword evidence="7" id="KW-1185">Reference proteome</keyword>
<dbReference type="GO" id="GO:0005385">
    <property type="term" value="F:zinc ion transmembrane transporter activity"/>
    <property type="evidence" value="ECO:0007669"/>
    <property type="project" value="TreeGrafter"/>
</dbReference>
<comment type="subcellular location">
    <subcellularLocation>
        <location evidence="1">Membrane</location>
        <topology evidence="1">Multi-pass membrane protein</topology>
    </subcellularLocation>
</comment>
<feature type="transmembrane region" description="Helical" evidence="5">
    <location>
        <begin position="140"/>
        <end position="160"/>
    </location>
</feature>
<feature type="transmembrane region" description="Helical" evidence="5">
    <location>
        <begin position="264"/>
        <end position="282"/>
    </location>
</feature>
<dbReference type="PANTHER" id="PTHR11040:SF140">
    <property type="entry name" value="ZRT (ZRT), IRT- (IRT-) LIKE PROTEIN TRANSPORTER"/>
    <property type="match status" value="1"/>
</dbReference>
<protein>
    <recommendedName>
        <fullName evidence="8">Zinc transporter ZIP1</fullName>
    </recommendedName>
</protein>
<keyword evidence="2 5" id="KW-0812">Transmembrane</keyword>
<dbReference type="EMBL" id="JASPKZ010007690">
    <property type="protein sequence ID" value="KAJ9583035.1"/>
    <property type="molecule type" value="Genomic_DNA"/>
</dbReference>
<feature type="transmembrane region" description="Helical" evidence="5">
    <location>
        <begin position="47"/>
        <end position="68"/>
    </location>
</feature>
<comment type="caution">
    <text evidence="6">The sequence shown here is derived from an EMBL/GenBank/DDBJ whole genome shotgun (WGS) entry which is preliminary data.</text>
</comment>
<keyword evidence="4 5" id="KW-0472">Membrane</keyword>
<evidence type="ECO:0000256" key="2">
    <source>
        <dbReference type="ARBA" id="ARBA00022692"/>
    </source>
</evidence>
<evidence type="ECO:0000313" key="7">
    <source>
        <dbReference type="Proteomes" id="UP001233999"/>
    </source>
</evidence>
<evidence type="ECO:0000313" key="6">
    <source>
        <dbReference type="EMBL" id="KAJ9583035.1"/>
    </source>
</evidence>
<reference evidence="6" key="2">
    <citation type="submission" date="2023-05" db="EMBL/GenBank/DDBJ databases">
        <authorList>
            <person name="Fouks B."/>
        </authorList>
    </citation>
    <scope>NUCLEOTIDE SEQUENCE</scope>
    <source>
        <strain evidence="6">Stay&amp;Tobe</strain>
        <tissue evidence="6">Testes</tissue>
    </source>
</reference>
<feature type="transmembrane region" description="Helical" evidence="5">
    <location>
        <begin position="88"/>
        <end position="105"/>
    </location>
</feature>
<feature type="transmembrane region" description="Helical" evidence="5">
    <location>
        <begin position="201"/>
        <end position="219"/>
    </location>
</feature>
<dbReference type="GO" id="GO:0005886">
    <property type="term" value="C:plasma membrane"/>
    <property type="evidence" value="ECO:0007669"/>
    <property type="project" value="TreeGrafter"/>
</dbReference>
<evidence type="ECO:0000256" key="4">
    <source>
        <dbReference type="ARBA" id="ARBA00023136"/>
    </source>
</evidence>
<dbReference type="Pfam" id="PF02535">
    <property type="entry name" value="Zip"/>
    <property type="match status" value="2"/>
</dbReference>
<feature type="transmembrane region" description="Helical" evidence="5">
    <location>
        <begin position="6"/>
        <end position="26"/>
    </location>
</feature>
<dbReference type="InterPro" id="IPR003689">
    <property type="entry name" value="ZIP"/>
</dbReference>
<evidence type="ECO:0000256" key="1">
    <source>
        <dbReference type="ARBA" id="ARBA00004141"/>
    </source>
</evidence>
<reference evidence="6" key="1">
    <citation type="journal article" date="2023" name="IScience">
        <title>Live-bearing cockroach genome reveals convergent evolutionary mechanisms linked to viviparity in insects and beyond.</title>
        <authorList>
            <person name="Fouks B."/>
            <person name="Harrison M.C."/>
            <person name="Mikhailova A.A."/>
            <person name="Marchal E."/>
            <person name="English S."/>
            <person name="Carruthers M."/>
            <person name="Jennings E.C."/>
            <person name="Chiamaka E.L."/>
            <person name="Frigard R.A."/>
            <person name="Pippel M."/>
            <person name="Attardo G.M."/>
            <person name="Benoit J.B."/>
            <person name="Bornberg-Bauer E."/>
            <person name="Tobe S.S."/>
        </authorList>
    </citation>
    <scope>NUCLEOTIDE SEQUENCE</scope>
    <source>
        <strain evidence="6">Stay&amp;Tobe</strain>
    </source>
</reference>
<evidence type="ECO:0008006" key="8">
    <source>
        <dbReference type="Google" id="ProtNLM"/>
    </source>
</evidence>
<feature type="transmembrane region" description="Helical" evidence="5">
    <location>
        <begin position="231"/>
        <end position="252"/>
    </location>
</feature>
<name>A0AAD7ZMC9_DIPPU</name>
<dbReference type="PANTHER" id="PTHR11040">
    <property type="entry name" value="ZINC/IRON TRANSPORTER"/>
    <property type="match status" value="1"/>
</dbReference>
<feature type="transmembrane region" description="Helical" evidence="5">
    <location>
        <begin position="166"/>
        <end position="189"/>
    </location>
</feature>
<proteinExistence type="predicted"/>
<sequence>MDLMVAKCIVLVVLLVATFVSSMLPLKLLSKINNTEDELRRSRYRKMMSLMSCFAAGVFMGTGLLDLFPEVNELLSKAVIYKYTKSSFPVSEFTVSFGFFLVLILEQIVKEFRHRPLDLELGGSNNELDESKPHPTFRSFMLLLALSVHSVFEGLAISLQANLNDIIQIFLAVIIHKVVIAFSLGLNLIQTDISLTSVIKSNILFCLTSPVGIAIGIFLEEFGQVVSSSILNGVLQGLACGTFVYVTFFEVLPHELSDNSNRMFKLISVILGFSVVCCVLFLDPTEAAECIKS</sequence>
<keyword evidence="3 5" id="KW-1133">Transmembrane helix</keyword>
<gene>
    <name evidence="6" type="ORF">L9F63_022614</name>
</gene>
<organism evidence="6 7">
    <name type="scientific">Diploptera punctata</name>
    <name type="common">Pacific beetle cockroach</name>
    <dbReference type="NCBI Taxonomy" id="6984"/>
    <lineage>
        <taxon>Eukaryota</taxon>
        <taxon>Metazoa</taxon>
        <taxon>Ecdysozoa</taxon>
        <taxon>Arthropoda</taxon>
        <taxon>Hexapoda</taxon>
        <taxon>Insecta</taxon>
        <taxon>Pterygota</taxon>
        <taxon>Neoptera</taxon>
        <taxon>Polyneoptera</taxon>
        <taxon>Dictyoptera</taxon>
        <taxon>Blattodea</taxon>
        <taxon>Blaberoidea</taxon>
        <taxon>Blaberidae</taxon>
        <taxon>Diplopterinae</taxon>
        <taxon>Diploptera</taxon>
    </lineage>
</organism>